<evidence type="ECO:0000256" key="15">
    <source>
        <dbReference type="PROSITE-ProRule" id="PRU00502"/>
    </source>
</evidence>
<evidence type="ECO:0000256" key="9">
    <source>
        <dbReference type="ARBA" id="ARBA00022807"/>
    </source>
</evidence>
<dbReference type="SUPFAM" id="SSF57850">
    <property type="entry name" value="RING/U-box"/>
    <property type="match status" value="1"/>
</dbReference>
<dbReference type="PIRSF" id="PIRSF016308">
    <property type="entry name" value="UBP"/>
    <property type="match status" value="1"/>
</dbReference>
<evidence type="ECO:0000256" key="7">
    <source>
        <dbReference type="ARBA" id="ARBA00022786"/>
    </source>
</evidence>
<evidence type="ECO:0000259" key="17">
    <source>
        <dbReference type="PROSITE" id="PS50030"/>
    </source>
</evidence>
<feature type="binding site" evidence="13">
    <location>
        <position position="251"/>
    </location>
    <ligand>
        <name>substrate</name>
    </ligand>
</feature>
<feature type="domain" description="UBP-type" evidence="19">
    <location>
        <begin position="162"/>
        <end position="270"/>
    </location>
</feature>
<keyword evidence="6 15" id="KW-0863">Zinc-finger</keyword>
<dbReference type="OrthoDB" id="361536at2759"/>
<dbReference type="PROSITE" id="PS50235">
    <property type="entry name" value="USP_3"/>
    <property type="match status" value="1"/>
</dbReference>
<protein>
    <recommendedName>
        <fullName evidence="11 16">Ubiquitin carboxyl-terminal hydrolase</fullName>
        <ecNumber evidence="11 16">3.4.19.12</ecNumber>
    </recommendedName>
</protein>
<comment type="caution">
    <text evidence="20">The sequence shown here is derived from an EMBL/GenBank/DDBJ whole genome shotgun (WGS) entry which is preliminary data.</text>
</comment>
<evidence type="ECO:0000256" key="11">
    <source>
        <dbReference type="PIRNR" id="PIRNR016308"/>
    </source>
</evidence>
<dbReference type="Pfam" id="PF17807">
    <property type="entry name" value="zf-UBP_var"/>
    <property type="match status" value="1"/>
</dbReference>
<dbReference type="CDD" id="cd14386">
    <property type="entry name" value="UBA2_UBP5"/>
    <property type="match status" value="1"/>
</dbReference>
<proteinExistence type="inferred from homology"/>
<feature type="active site" description="Proton acceptor" evidence="12">
    <location>
        <position position="755"/>
    </location>
</feature>
<feature type="binding site" evidence="14">
    <location>
        <position position="219"/>
    </location>
    <ligand>
        <name>Zn(2+)</name>
        <dbReference type="ChEBI" id="CHEBI:29105"/>
    </ligand>
</feature>
<sequence length="794" mass="89156">MSVSYETLAQLQVRYPAATDRVYKDECAYSFTTPESEDGLYVSLFSFLGFAKQHALDYAAKTGYKVFLHIKRSKLKVEAKEAAVPTRLAIGLEGGFQDTNKFEYEEQAQIVVLPECTVFNLDDPKLPENVMKSAESVHKAESAFRTEELSATTGTWDGEARMVSKHSETLVQLSNGVRIPASGWKCARCELRENLWLNLTDGAINCGRRFFDGSGGNDHAVKHYNETKYPLAVKLGTINYNGADVYSYDEDDMVIDSQLEKHLRHFGIDVAAMQKTEKSMAELELDMNQRIDEWIAATEEGCRLEPLYGPGYTGLVNLGNSCYMNSIVQMLFVIPAFVRRYYDAYGTIIAGCSQDPNTDLRVQMAKLAYGILSGAYSNKPANDIESPAIRPQSFKYVVGRNHPEFSSKRQQDAEEYFCHLMELLDRDDKDNPISNVFSFNVEERIECGRTGKVAYKKRRDVVLRLVIPMESATNRDEVEAYEARKRSAEARKERLDSKELVLAKIPFDACLAAFAAVSDIDGFFSSAADARVTVKQTIRFLTFPDYLLVQAKRFTFAENWSPKKLDISLQVPDQLDLTHLRAKGGLQPGEEAMPSNKTAKPLIDEATVAQLTEMGFPREGCRRAVYHTKNSGVEVAMQWVMEHMSDTDFGSPFILPGSERDDGPQPPDESIQMVMGMGFSRQHAIRALRATQNCVERAIDWIFSHQDELNAPEPAPADVAAGQGDPRERLITDGSGRYRLVAFVTHMGSNTSSGHYVCHLLKDGEWVICNDDKIARSEKPPKDLAYLYLYKRAD</sequence>
<evidence type="ECO:0000313" key="21">
    <source>
        <dbReference type="Proteomes" id="UP000192247"/>
    </source>
</evidence>
<reference evidence="20 21" key="1">
    <citation type="journal article" date="2017" name="Gigascience">
        <title>Draft genome of the honey bee ectoparasitic mite, Tropilaelaps mercedesae, is shaped by the parasitic life history.</title>
        <authorList>
            <person name="Dong X."/>
            <person name="Armstrong S.D."/>
            <person name="Xia D."/>
            <person name="Makepeace B.L."/>
            <person name="Darby A.C."/>
            <person name="Kadowaki T."/>
        </authorList>
    </citation>
    <scope>NUCLEOTIDE SEQUENCE [LARGE SCALE GENOMIC DNA]</scope>
    <source>
        <strain evidence="20">Wuxi-XJTLU</strain>
    </source>
</reference>
<dbReference type="InterPro" id="IPR038765">
    <property type="entry name" value="Papain-like_cys_pep_sf"/>
</dbReference>
<dbReference type="InParanoid" id="A0A1V9XZU2"/>
<dbReference type="FunCoup" id="A0A1V9XZU2">
    <property type="interactions" value="1801"/>
</dbReference>
<dbReference type="GO" id="GO:0004843">
    <property type="term" value="F:cysteine-type deubiquitinase activity"/>
    <property type="evidence" value="ECO:0007669"/>
    <property type="project" value="UniProtKB-UniRule"/>
</dbReference>
<dbReference type="PROSITE" id="PS50271">
    <property type="entry name" value="ZF_UBP"/>
    <property type="match status" value="1"/>
</dbReference>
<feature type="binding site" evidence="13">
    <location>
        <position position="246"/>
    </location>
    <ligand>
        <name>substrate</name>
    </ligand>
</feature>
<dbReference type="Pfam" id="PF00627">
    <property type="entry name" value="UBA"/>
    <property type="match status" value="2"/>
</dbReference>
<feature type="binding site" evidence="13">
    <location>
        <position position="196"/>
    </location>
    <ligand>
        <name>substrate</name>
    </ligand>
</feature>
<dbReference type="Pfam" id="PF02148">
    <property type="entry name" value="zf-UBP"/>
    <property type="match status" value="1"/>
</dbReference>
<dbReference type="InterPro" id="IPR028889">
    <property type="entry name" value="USP"/>
</dbReference>
<name>A0A1V9XZU2_9ACAR</name>
<evidence type="ECO:0000256" key="6">
    <source>
        <dbReference type="ARBA" id="ARBA00022771"/>
    </source>
</evidence>
<comment type="similarity">
    <text evidence="2 11 16">Belongs to the peptidase C19 family.</text>
</comment>
<feature type="binding site" evidence="13">
    <location>
        <begin position="208"/>
        <end position="211"/>
    </location>
    <ligand>
        <name>substrate</name>
    </ligand>
</feature>
<keyword evidence="5" id="KW-0677">Repeat</keyword>
<gene>
    <name evidence="20" type="ORF">BIW11_06031</name>
</gene>
<dbReference type="AlphaFoldDB" id="A0A1V9XZU2"/>
<dbReference type="InterPro" id="IPR041432">
    <property type="entry name" value="UBP13_Znf-UBP_var"/>
</dbReference>
<keyword evidence="3 11" id="KW-0645">Protease</keyword>
<dbReference type="SUPFAM" id="SSF54001">
    <property type="entry name" value="Cysteine proteinases"/>
    <property type="match status" value="1"/>
</dbReference>
<dbReference type="Gene3D" id="1.10.8.10">
    <property type="entry name" value="DNA helicase RuvA subunit, C-terminal domain"/>
    <property type="match status" value="2"/>
</dbReference>
<organism evidence="20 21">
    <name type="scientific">Tropilaelaps mercedesae</name>
    <dbReference type="NCBI Taxonomy" id="418985"/>
    <lineage>
        <taxon>Eukaryota</taxon>
        <taxon>Metazoa</taxon>
        <taxon>Ecdysozoa</taxon>
        <taxon>Arthropoda</taxon>
        <taxon>Chelicerata</taxon>
        <taxon>Arachnida</taxon>
        <taxon>Acari</taxon>
        <taxon>Parasitiformes</taxon>
        <taxon>Mesostigmata</taxon>
        <taxon>Gamasina</taxon>
        <taxon>Dermanyssoidea</taxon>
        <taxon>Laelapidae</taxon>
        <taxon>Tropilaelaps</taxon>
    </lineage>
</organism>
<dbReference type="InterPro" id="IPR016652">
    <property type="entry name" value="Ubiquitinyl_hydrolase"/>
</dbReference>
<evidence type="ECO:0000256" key="1">
    <source>
        <dbReference type="ARBA" id="ARBA00000707"/>
    </source>
</evidence>
<dbReference type="PANTHER" id="PTHR21646">
    <property type="entry name" value="UBIQUITIN CARBOXYL-TERMINAL HYDROLASE"/>
    <property type="match status" value="1"/>
</dbReference>
<evidence type="ECO:0000256" key="10">
    <source>
        <dbReference type="ARBA" id="ARBA00022833"/>
    </source>
</evidence>
<dbReference type="PANTHER" id="PTHR21646:SF10">
    <property type="entry name" value="UBIQUITIN CARBOXYL-TERMINAL HYDROLASE 14"/>
    <property type="match status" value="1"/>
</dbReference>
<dbReference type="CDD" id="cd14294">
    <property type="entry name" value="UBA1_UBP5_like"/>
    <property type="match status" value="1"/>
</dbReference>
<feature type="domain" description="UBA" evidence="17">
    <location>
        <begin position="665"/>
        <end position="705"/>
    </location>
</feature>
<feature type="binding site" evidence="13">
    <location>
        <position position="248"/>
    </location>
    <ligand>
        <name>substrate</name>
    </ligand>
</feature>
<evidence type="ECO:0000256" key="14">
    <source>
        <dbReference type="PIRSR" id="PIRSR016308-3"/>
    </source>
</evidence>
<feature type="binding site" evidence="14">
    <location>
        <position position="186"/>
    </location>
    <ligand>
        <name>Zn(2+)</name>
        <dbReference type="ChEBI" id="CHEBI:29105"/>
    </ligand>
</feature>
<keyword evidence="10 11" id="KW-0862">Zinc</keyword>
<evidence type="ECO:0000259" key="18">
    <source>
        <dbReference type="PROSITE" id="PS50235"/>
    </source>
</evidence>
<keyword evidence="8 11" id="KW-0378">Hydrolase</keyword>
<dbReference type="CDD" id="cd02658">
    <property type="entry name" value="Peptidase_C19B"/>
    <property type="match status" value="1"/>
</dbReference>
<comment type="catalytic activity">
    <reaction evidence="1 11 16">
        <text>Thiol-dependent hydrolysis of ester, thioester, amide, peptide and isopeptide bonds formed by the C-terminal Gly of ubiquitin (a 76-residue protein attached to proteins as an intracellular targeting signal).</text>
        <dbReference type="EC" id="3.4.19.12"/>
    </reaction>
</comment>
<evidence type="ECO:0000256" key="2">
    <source>
        <dbReference type="ARBA" id="ARBA00009085"/>
    </source>
</evidence>
<dbReference type="PROSITE" id="PS00973">
    <property type="entry name" value="USP_2"/>
    <property type="match status" value="1"/>
</dbReference>
<dbReference type="GO" id="GO:0016579">
    <property type="term" value="P:protein deubiquitination"/>
    <property type="evidence" value="ECO:0007669"/>
    <property type="project" value="InterPro"/>
</dbReference>
<keyword evidence="7 11" id="KW-0833">Ubl conjugation pathway</keyword>
<dbReference type="Gene3D" id="3.90.70.10">
    <property type="entry name" value="Cysteine proteinases"/>
    <property type="match status" value="1"/>
</dbReference>
<evidence type="ECO:0000256" key="4">
    <source>
        <dbReference type="ARBA" id="ARBA00022723"/>
    </source>
</evidence>
<evidence type="ECO:0000256" key="13">
    <source>
        <dbReference type="PIRSR" id="PIRSR016308-2"/>
    </source>
</evidence>
<dbReference type="EMBL" id="MNPL01001590">
    <property type="protein sequence ID" value="OQR79005.1"/>
    <property type="molecule type" value="Genomic_DNA"/>
</dbReference>
<feature type="active site" description="Nucleophile" evidence="12">
    <location>
        <position position="322"/>
    </location>
</feature>
<keyword evidence="9 11" id="KW-0788">Thiol protease</keyword>
<dbReference type="InterPro" id="IPR013083">
    <property type="entry name" value="Znf_RING/FYVE/PHD"/>
</dbReference>
<dbReference type="FunFam" id="1.10.8.10:FF:000016">
    <property type="entry name" value="Ubiquitin carboxyl-terminal hydrolase"/>
    <property type="match status" value="1"/>
</dbReference>
<dbReference type="InterPro" id="IPR050185">
    <property type="entry name" value="Ub_carboxyl-term_hydrolase"/>
</dbReference>
<dbReference type="PROSITE" id="PS00972">
    <property type="entry name" value="USP_1"/>
    <property type="match status" value="1"/>
</dbReference>
<dbReference type="InterPro" id="IPR001394">
    <property type="entry name" value="Peptidase_C19_UCH"/>
</dbReference>
<feature type="binding site" evidence="14">
    <location>
        <position position="189"/>
    </location>
    <ligand>
        <name>Zn(2+)</name>
        <dbReference type="ChEBI" id="CHEBI:29105"/>
    </ligand>
</feature>
<evidence type="ECO:0000256" key="3">
    <source>
        <dbReference type="ARBA" id="ARBA00022670"/>
    </source>
</evidence>
<evidence type="ECO:0000256" key="12">
    <source>
        <dbReference type="PIRSR" id="PIRSR016308-1"/>
    </source>
</evidence>
<dbReference type="Pfam" id="PF00443">
    <property type="entry name" value="UCH"/>
    <property type="match status" value="1"/>
</dbReference>
<dbReference type="Proteomes" id="UP000192247">
    <property type="component" value="Unassembled WGS sequence"/>
</dbReference>
<dbReference type="EC" id="3.4.19.12" evidence="11 16"/>
<dbReference type="GO" id="GO:0008270">
    <property type="term" value="F:zinc ion binding"/>
    <property type="evidence" value="ECO:0007669"/>
    <property type="project" value="UniProtKB-UniRule"/>
</dbReference>
<dbReference type="SMART" id="SM00290">
    <property type="entry name" value="ZnF_UBP"/>
    <property type="match status" value="1"/>
</dbReference>
<dbReference type="InterPro" id="IPR018200">
    <property type="entry name" value="USP_CS"/>
</dbReference>
<keyword evidence="21" id="KW-1185">Reference proteome</keyword>
<dbReference type="InterPro" id="IPR015940">
    <property type="entry name" value="UBA"/>
</dbReference>
<dbReference type="GO" id="GO:0006508">
    <property type="term" value="P:proteolysis"/>
    <property type="evidence" value="ECO:0007669"/>
    <property type="project" value="UniProtKB-KW"/>
</dbReference>
<feature type="binding site" evidence="14">
    <location>
        <position position="206"/>
    </location>
    <ligand>
        <name>Zn(2+)</name>
        <dbReference type="ChEBI" id="CHEBI:29105"/>
    </ligand>
</feature>
<accession>A0A1V9XZU2</accession>
<evidence type="ECO:0000313" key="20">
    <source>
        <dbReference type="EMBL" id="OQR79005.1"/>
    </source>
</evidence>
<feature type="domain" description="UBA" evidence="17">
    <location>
        <begin position="602"/>
        <end position="643"/>
    </location>
</feature>
<evidence type="ECO:0000256" key="16">
    <source>
        <dbReference type="RuleBase" id="RU366025"/>
    </source>
</evidence>
<dbReference type="InterPro" id="IPR001607">
    <property type="entry name" value="Znf_UBP"/>
</dbReference>
<evidence type="ECO:0000256" key="5">
    <source>
        <dbReference type="ARBA" id="ARBA00022737"/>
    </source>
</evidence>
<dbReference type="Gene3D" id="3.30.40.10">
    <property type="entry name" value="Zinc/RING finger domain, C3HC4 (zinc finger)"/>
    <property type="match status" value="2"/>
</dbReference>
<dbReference type="PROSITE" id="PS50030">
    <property type="entry name" value="UBA"/>
    <property type="match status" value="2"/>
</dbReference>
<dbReference type="SUPFAM" id="SSF46934">
    <property type="entry name" value="UBA-like"/>
    <property type="match status" value="1"/>
</dbReference>
<dbReference type="STRING" id="418985.A0A1V9XZU2"/>
<feature type="domain" description="USP" evidence="18">
    <location>
        <begin position="313"/>
        <end position="793"/>
    </location>
</feature>
<evidence type="ECO:0000256" key="8">
    <source>
        <dbReference type="ARBA" id="ARBA00022801"/>
    </source>
</evidence>
<dbReference type="InterPro" id="IPR009060">
    <property type="entry name" value="UBA-like_sf"/>
</dbReference>
<dbReference type="FunFam" id="3.30.40.10:FF:000026">
    <property type="entry name" value="Ubiquitin carboxyl-terminal hydrolase"/>
    <property type="match status" value="1"/>
</dbReference>
<dbReference type="SMART" id="SM00165">
    <property type="entry name" value="UBA"/>
    <property type="match status" value="2"/>
</dbReference>
<evidence type="ECO:0000259" key="19">
    <source>
        <dbReference type="PROSITE" id="PS50271"/>
    </source>
</evidence>
<keyword evidence="4 11" id="KW-0479">Metal-binding</keyword>